<dbReference type="InterPro" id="IPR011989">
    <property type="entry name" value="ARM-like"/>
</dbReference>
<dbReference type="GO" id="GO:0072686">
    <property type="term" value="C:mitotic spindle"/>
    <property type="evidence" value="ECO:0007669"/>
    <property type="project" value="TreeGrafter"/>
</dbReference>
<evidence type="ECO:0000259" key="2">
    <source>
        <dbReference type="SMART" id="SM01349"/>
    </source>
</evidence>
<dbReference type="PANTHER" id="PTHR21567">
    <property type="entry name" value="CLASP"/>
    <property type="match status" value="1"/>
</dbReference>
<sequence>MSRYASDGVERKHLGSLKSSASADVSMERKRSTGENQGAGAVDEDVFRQSFVPAMSISAYSPKELTEILGRLKETLSGNPEEWEKRVDALKTLRALVANGAAQFEEFVPLLKNLEVPVDACLRDLRSSVVREACITVAYYSQELKNRFDRFAESVLQTLIVLLSNSAKIMASSANVAIRFILENTHSPRLFPILVGSLSSKSSVTRKCVCEFMEIIFRVWPLNVLEKHVALLQDSLKKGVNDADQEARMFARRAFPLFAAKFPDQANSLLQNLDAQKRKLIEKDLVSAGMSSSIMSGDNGAAARSRSNSQSTLAARSAGANSVTRRPTRPVLGTVAASVTGSRPRPPITNQNEYGTIGRYMRHGSVAPTVDTRGRTSTRGKKVSQSQPTSREVSPSRLTYASYGIANDSQSMSYNASGYASRNGLVGQTMGSAGYAPSEGGLINPTYRPPSTSRIPRSQGASREGSPTRSIASGYSVGSYQQNHSQISQPSPISRFGHASSSYRPRQRPSLSSMSDCGDMGDPFHSRHQFESDDNFSETSSQCSDRSSKSATGFRRQQSMRVTSNLKEIMTLLCGTQWSDRKDGLVNLQNFMRSGNALSPDDIKRLTDIFNKMFADSQSKVVSLFMDTLQFFIKEYNPMLRDWLYTLLIRLLHRQSHEVLGSHQKAIQETLFVLRSHFPLNVQFLTCCRFVMDNTQAPNSKVKVCLLEYLKDLILMMNPDTIAAPTPEINQAISRIISWSTEPKSADVRRMASRVIIKLYDLNASSFSAILQSLPRASQDRASEILKTYQKTTTGGGRMDSNLSAGSWRTP</sequence>
<feature type="region of interest" description="Disordered" evidence="1">
    <location>
        <begin position="295"/>
        <end position="396"/>
    </location>
</feature>
<dbReference type="GO" id="GO:0045180">
    <property type="term" value="C:basal cortex"/>
    <property type="evidence" value="ECO:0007669"/>
    <property type="project" value="TreeGrafter"/>
</dbReference>
<dbReference type="GO" id="GO:0000776">
    <property type="term" value="C:kinetochore"/>
    <property type="evidence" value="ECO:0007669"/>
    <property type="project" value="TreeGrafter"/>
</dbReference>
<dbReference type="InterPro" id="IPR034085">
    <property type="entry name" value="TOG"/>
</dbReference>
<organism evidence="3 4">
    <name type="scientific">Fasciolopsis buskii</name>
    <dbReference type="NCBI Taxonomy" id="27845"/>
    <lineage>
        <taxon>Eukaryota</taxon>
        <taxon>Metazoa</taxon>
        <taxon>Spiralia</taxon>
        <taxon>Lophotrochozoa</taxon>
        <taxon>Platyhelminthes</taxon>
        <taxon>Trematoda</taxon>
        <taxon>Digenea</taxon>
        <taxon>Plagiorchiida</taxon>
        <taxon>Echinostomata</taxon>
        <taxon>Echinostomatoidea</taxon>
        <taxon>Fasciolidae</taxon>
        <taxon>Fasciolopsis</taxon>
    </lineage>
</organism>
<gene>
    <name evidence="3" type="ORF">FBUS_09462</name>
</gene>
<dbReference type="GO" id="GO:0090307">
    <property type="term" value="P:mitotic spindle assembly"/>
    <property type="evidence" value="ECO:0007669"/>
    <property type="project" value="TreeGrafter"/>
</dbReference>
<feature type="region of interest" description="Disordered" evidence="1">
    <location>
        <begin position="436"/>
        <end position="559"/>
    </location>
</feature>
<feature type="compositionally biased region" description="Polar residues" evidence="1">
    <location>
        <begin position="801"/>
        <end position="811"/>
    </location>
</feature>
<feature type="region of interest" description="Disordered" evidence="1">
    <location>
        <begin position="791"/>
        <end position="811"/>
    </location>
</feature>
<dbReference type="GO" id="GO:0005815">
    <property type="term" value="C:microtubule organizing center"/>
    <property type="evidence" value="ECO:0007669"/>
    <property type="project" value="TreeGrafter"/>
</dbReference>
<dbReference type="InterPro" id="IPR024395">
    <property type="entry name" value="CLASP_N_dom"/>
</dbReference>
<dbReference type="GO" id="GO:0005876">
    <property type="term" value="C:spindle microtubule"/>
    <property type="evidence" value="ECO:0007669"/>
    <property type="project" value="TreeGrafter"/>
</dbReference>
<dbReference type="SUPFAM" id="SSF48371">
    <property type="entry name" value="ARM repeat"/>
    <property type="match status" value="1"/>
</dbReference>
<dbReference type="AlphaFoldDB" id="A0A8E0RVR0"/>
<feature type="compositionally biased region" description="Polar residues" evidence="1">
    <location>
        <begin position="499"/>
        <end position="515"/>
    </location>
</feature>
<accession>A0A8E0RVR0</accession>
<dbReference type="InterPro" id="IPR016024">
    <property type="entry name" value="ARM-type_fold"/>
</dbReference>
<feature type="compositionally biased region" description="Basic and acidic residues" evidence="1">
    <location>
        <begin position="522"/>
        <end position="531"/>
    </location>
</feature>
<comment type="caution">
    <text evidence="3">The sequence shown here is derived from an EMBL/GenBank/DDBJ whole genome shotgun (WGS) entry which is preliminary data.</text>
</comment>
<feature type="domain" description="TOG" evidence="2">
    <location>
        <begin position="61"/>
        <end position="294"/>
    </location>
</feature>
<dbReference type="GO" id="GO:0005881">
    <property type="term" value="C:cytoplasmic microtubule"/>
    <property type="evidence" value="ECO:0007669"/>
    <property type="project" value="TreeGrafter"/>
</dbReference>
<feature type="compositionally biased region" description="Polar residues" evidence="1">
    <location>
        <begin position="383"/>
        <end position="396"/>
    </location>
</feature>
<dbReference type="SMART" id="SM01349">
    <property type="entry name" value="TOG"/>
    <property type="match status" value="2"/>
</dbReference>
<dbReference type="OrthoDB" id="46159at2759"/>
<evidence type="ECO:0000256" key="1">
    <source>
        <dbReference type="SAM" id="MobiDB-lite"/>
    </source>
</evidence>
<feature type="compositionally biased region" description="Polar residues" evidence="1">
    <location>
        <begin position="449"/>
        <end position="492"/>
    </location>
</feature>
<dbReference type="GO" id="GO:0008017">
    <property type="term" value="F:microtubule binding"/>
    <property type="evidence" value="ECO:0007669"/>
    <property type="project" value="TreeGrafter"/>
</dbReference>
<protein>
    <submittedName>
        <fullName evidence="3">CLIP-associating protein 1</fullName>
    </submittedName>
</protein>
<evidence type="ECO:0000313" key="3">
    <source>
        <dbReference type="EMBL" id="KAA0194142.1"/>
    </source>
</evidence>
<dbReference type="EMBL" id="LUCM01004582">
    <property type="protein sequence ID" value="KAA0194142.1"/>
    <property type="molecule type" value="Genomic_DNA"/>
</dbReference>
<feature type="compositionally biased region" description="Polar residues" evidence="1">
    <location>
        <begin position="305"/>
        <end position="325"/>
    </location>
</feature>
<evidence type="ECO:0000313" key="4">
    <source>
        <dbReference type="Proteomes" id="UP000728185"/>
    </source>
</evidence>
<dbReference type="Proteomes" id="UP000728185">
    <property type="component" value="Unassembled WGS sequence"/>
</dbReference>
<dbReference type="Pfam" id="PF12348">
    <property type="entry name" value="CLASP_N"/>
    <property type="match status" value="1"/>
</dbReference>
<name>A0A8E0RVR0_9TREM</name>
<keyword evidence="4" id="KW-1185">Reference proteome</keyword>
<reference evidence="3" key="1">
    <citation type="submission" date="2019-05" db="EMBL/GenBank/DDBJ databases">
        <title>Annotation for the trematode Fasciolopsis buski.</title>
        <authorList>
            <person name="Choi Y.-J."/>
        </authorList>
    </citation>
    <scope>NUCLEOTIDE SEQUENCE</scope>
    <source>
        <strain evidence="3">HT</strain>
        <tissue evidence="3">Whole worm</tissue>
    </source>
</reference>
<dbReference type="GO" id="GO:0040001">
    <property type="term" value="P:establishment of mitotic spindle localization"/>
    <property type="evidence" value="ECO:0007669"/>
    <property type="project" value="TreeGrafter"/>
</dbReference>
<dbReference type="Pfam" id="PF21040">
    <property type="entry name" value="CEP104-like_TOG"/>
    <property type="match status" value="1"/>
</dbReference>
<proteinExistence type="predicted"/>
<feature type="region of interest" description="Disordered" evidence="1">
    <location>
        <begin position="1"/>
        <end position="39"/>
    </location>
</feature>
<dbReference type="Gene3D" id="1.25.10.10">
    <property type="entry name" value="Leucine-rich Repeat Variant"/>
    <property type="match status" value="2"/>
</dbReference>
<feature type="compositionally biased region" description="Polar residues" evidence="1">
    <location>
        <begin position="537"/>
        <end position="559"/>
    </location>
</feature>
<feature type="domain" description="TOG" evidence="2">
    <location>
        <begin position="552"/>
        <end position="795"/>
    </location>
</feature>
<dbReference type="PANTHER" id="PTHR21567:SF9">
    <property type="entry name" value="CLIP-ASSOCIATING PROTEIN"/>
    <property type="match status" value="1"/>
</dbReference>